<dbReference type="EnsemblMetazoa" id="HelroT141093">
    <property type="protein sequence ID" value="HelroP141093"/>
    <property type="gene ID" value="HelroG141093"/>
</dbReference>
<dbReference type="GeneID" id="20196576"/>
<dbReference type="eggNOG" id="KOG0156">
    <property type="taxonomic scope" value="Eukaryota"/>
</dbReference>
<evidence type="ECO:0000256" key="2">
    <source>
        <dbReference type="ARBA" id="ARBA00010617"/>
    </source>
</evidence>
<comment type="cofactor">
    <cofactor evidence="1 7">
        <name>heme</name>
        <dbReference type="ChEBI" id="CHEBI:30413"/>
    </cofactor>
</comment>
<evidence type="ECO:0000313" key="10">
    <source>
        <dbReference type="EnsemblMetazoa" id="HelroP141093"/>
    </source>
</evidence>
<dbReference type="Pfam" id="PF00067">
    <property type="entry name" value="p450"/>
    <property type="match status" value="1"/>
</dbReference>
<dbReference type="GO" id="GO:0016705">
    <property type="term" value="F:oxidoreductase activity, acting on paired donors, with incorporation or reduction of molecular oxygen"/>
    <property type="evidence" value="ECO:0007669"/>
    <property type="project" value="InterPro"/>
</dbReference>
<dbReference type="SUPFAM" id="SSF48264">
    <property type="entry name" value="Cytochrome P450"/>
    <property type="match status" value="1"/>
</dbReference>
<dbReference type="GO" id="GO:0005506">
    <property type="term" value="F:iron ion binding"/>
    <property type="evidence" value="ECO:0007669"/>
    <property type="project" value="InterPro"/>
</dbReference>
<feature type="binding site" description="axial binding residue" evidence="7">
    <location>
        <position position="416"/>
    </location>
    <ligand>
        <name>heme</name>
        <dbReference type="ChEBI" id="CHEBI:30413"/>
    </ligand>
    <ligandPart>
        <name>Fe</name>
        <dbReference type="ChEBI" id="CHEBI:18248"/>
    </ligandPart>
</feature>
<dbReference type="GO" id="GO:0020037">
    <property type="term" value="F:heme binding"/>
    <property type="evidence" value="ECO:0007669"/>
    <property type="project" value="InterPro"/>
</dbReference>
<dbReference type="HOGENOM" id="CLU_001570_22_0_1"/>
<name>T1EJ26_HELRO</name>
<dbReference type="PRINTS" id="PR00463">
    <property type="entry name" value="EP450I"/>
</dbReference>
<dbReference type="InParanoid" id="T1EJ26"/>
<sequence length="435" mass="49818">GPRTKLIFGNLRDLGTLPHRKLFQLSEQFENVYNLKLGKWKAVAVNGIQSCRNILIKNGKVTASRPNFESFKYYSHGRSLSFQPYNDIWLTQRKATSKIIAKLITTGSALDIAHRQMKGLVDNWSLKVESDMFDAFPDIVEAVGGFIYSLCYGENEILSANSEFKKILLDPNPGTDMFAVGNNIDLLPHVFQLFSMKKHQKHIDRMNYFLQLHNKMKEKVKHRLIQHRLQSNEKYFDDVRANEYNNIPDLHEDHFLNLPAEFLSAGTETSTAVLLWLLRYVALTPGVQDNVYNELKQYTSQKSNETTSVEYGDRPHLPYTESCLLESLRCMAVVPFALPHFTTNDFESDGLLIKKDTLILPNLWSVGRDPSVWSEPEKFIPERHLNTVRAKNGGDANFASSKSENFYPFGLGKRRCVGEPLGRMLNFILFSNIML</sequence>
<evidence type="ECO:0000313" key="9">
    <source>
        <dbReference type="EMBL" id="ESN96544.1"/>
    </source>
</evidence>
<gene>
    <name evidence="10" type="primary">20196576</name>
    <name evidence="9" type="ORF">HELRODRAFT_141093</name>
</gene>
<dbReference type="PROSITE" id="PS00086">
    <property type="entry name" value="CYTOCHROME_P450"/>
    <property type="match status" value="1"/>
</dbReference>
<keyword evidence="6 8" id="KW-0503">Monooxygenase</keyword>
<dbReference type="KEGG" id="hro:HELRODRAFT_141093"/>
<dbReference type="STRING" id="6412.T1EJ26"/>
<keyword evidence="5 7" id="KW-0408">Iron</keyword>
<organism evidence="10 11">
    <name type="scientific">Helobdella robusta</name>
    <name type="common">Californian leech</name>
    <dbReference type="NCBI Taxonomy" id="6412"/>
    <lineage>
        <taxon>Eukaryota</taxon>
        <taxon>Metazoa</taxon>
        <taxon>Spiralia</taxon>
        <taxon>Lophotrochozoa</taxon>
        <taxon>Annelida</taxon>
        <taxon>Clitellata</taxon>
        <taxon>Hirudinea</taxon>
        <taxon>Rhynchobdellida</taxon>
        <taxon>Glossiphoniidae</taxon>
        <taxon>Helobdella</taxon>
    </lineage>
</organism>
<dbReference type="RefSeq" id="XP_009025692.1">
    <property type="nucleotide sequence ID" value="XM_009027444.1"/>
</dbReference>
<protein>
    <submittedName>
        <fullName evidence="9 10">Uncharacterized protein</fullName>
    </submittedName>
</protein>
<evidence type="ECO:0000256" key="5">
    <source>
        <dbReference type="ARBA" id="ARBA00023004"/>
    </source>
</evidence>
<dbReference type="InterPro" id="IPR036396">
    <property type="entry name" value="Cyt_P450_sf"/>
</dbReference>
<evidence type="ECO:0000313" key="11">
    <source>
        <dbReference type="Proteomes" id="UP000015101"/>
    </source>
</evidence>
<dbReference type="PANTHER" id="PTHR24303:SF31">
    <property type="entry name" value="CYTOCHROME P450 307A1-RELATED"/>
    <property type="match status" value="1"/>
</dbReference>
<evidence type="ECO:0000256" key="8">
    <source>
        <dbReference type="RuleBase" id="RU000461"/>
    </source>
</evidence>
<dbReference type="OrthoDB" id="1055148at2759"/>
<evidence type="ECO:0000256" key="3">
    <source>
        <dbReference type="ARBA" id="ARBA00022723"/>
    </source>
</evidence>
<evidence type="ECO:0000256" key="6">
    <source>
        <dbReference type="ARBA" id="ARBA00023033"/>
    </source>
</evidence>
<reference evidence="11" key="1">
    <citation type="submission" date="2012-12" db="EMBL/GenBank/DDBJ databases">
        <authorList>
            <person name="Hellsten U."/>
            <person name="Grimwood J."/>
            <person name="Chapman J.A."/>
            <person name="Shapiro H."/>
            <person name="Aerts A."/>
            <person name="Otillar R.P."/>
            <person name="Terry A.Y."/>
            <person name="Boore J.L."/>
            <person name="Simakov O."/>
            <person name="Marletaz F."/>
            <person name="Cho S.-J."/>
            <person name="Edsinger-Gonzales E."/>
            <person name="Havlak P."/>
            <person name="Kuo D.-H."/>
            <person name="Larsson T."/>
            <person name="Lv J."/>
            <person name="Arendt D."/>
            <person name="Savage R."/>
            <person name="Osoegawa K."/>
            <person name="de Jong P."/>
            <person name="Lindberg D.R."/>
            <person name="Seaver E.C."/>
            <person name="Weisblat D.A."/>
            <person name="Putnam N.H."/>
            <person name="Grigoriev I.V."/>
            <person name="Rokhsar D.S."/>
        </authorList>
    </citation>
    <scope>NUCLEOTIDE SEQUENCE</scope>
</reference>
<dbReference type="GO" id="GO:0004497">
    <property type="term" value="F:monooxygenase activity"/>
    <property type="evidence" value="ECO:0007669"/>
    <property type="project" value="UniProtKB-KW"/>
</dbReference>
<reference evidence="9 11" key="2">
    <citation type="journal article" date="2013" name="Nature">
        <title>Insights into bilaterian evolution from three spiralian genomes.</title>
        <authorList>
            <person name="Simakov O."/>
            <person name="Marletaz F."/>
            <person name="Cho S.J."/>
            <person name="Edsinger-Gonzales E."/>
            <person name="Havlak P."/>
            <person name="Hellsten U."/>
            <person name="Kuo D.H."/>
            <person name="Larsson T."/>
            <person name="Lv J."/>
            <person name="Arendt D."/>
            <person name="Savage R."/>
            <person name="Osoegawa K."/>
            <person name="de Jong P."/>
            <person name="Grimwood J."/>
            <person name="Chapman J.A."/>
            <person name="Shapiro H."/>
            <person name="Aerts A."/>
            <person name="Otillar R.P."/>
            <person name="Terry A.Y."/>
            <person name="Boore J.L."/>
            <person name="Grigoriev I.V."/>
            <person name="Lindberg D.R."/>
            <person name="Seaver E.C."/>
            <person name="Weisblat D.A."/>
            <person name="Putnam N.H."/>
            <person name="Rokhsar D.S."/>
        </authorList>
    </citation>
    <scope>NUCLEOTIDE SEQUENCE</scope>
</reference>
<keyword evidence="4 8" id="KW-0560">Oxidoreductase</keyword>
<evidence type="ECO:0000256" key="1">
    <source>
        <dbReference type="ARBA" id="ARBA00001971"/>
    </source>
</evidence>
<dbReference type="InterPro" id="IPR017972">
    <property type="entry name" value="Cyt_P450_CS"/>
</dbReference>
<dbReference type="AlphaFoldDB" id="T1EJ26"/>
<proteinExistence type="inferred from homology"/>
<accession>T1EJ26</accession>
<dbReference type="CTD" id="20196576"/>
<dbReference type="Gene3D" id="1.10.630.10">
    <property type="entry name" value="Cytochrome P450"/>
    <property type="match status" value="1"/>
</dbReference>
<dbReference type="PRINTS" id="PR00385">
    <property type="entry name" value="P450"/>
</dbReference>
<keyword evidence="11" id="KW-1185">Reference proteome</keyword>
<evidence type="ECO:0000256" key="7">
    <source>
        <dbReference type="PIRSR" id="PIRSR602401-1"/>
    </source>
</evidence>
<dbReference type="EMBL" id="KB097495">
    <property type="protein sequence ID" value="ESN96544.1"/>
    <property type="molecule type" value="Genomic_DNA"/>
</dbReference>
<keyword evidence="7 8" id="KW-0349">Heme</keyword>
<dbReference type="Proteomes" id="UP000015101">
    <property type="component" value="Unassembled WGS sequence"/>
</dbReference>
<dbReference type="EMBL" id="AMQM01001409">
    <property type="status" value="NOT_ANNOTATED_CDS"/>
    <property type="molecule type" value="Genomic_DNA"/>
</dbReference>
<keyword evidence="3 7" id="KW-0479">Metal-binding</keyword>
<dbReference type="PANTHER" id="PTHR24303">
    <property type="entry name" value="HEME-BINDING MONOOXYGENASE FAMILY"/>
    <property type="match status" value="1"/>
</dbReference>
<comment type="similarity">
    <text evidence="2 8">Belongs to the cytochrome P450 family.</text>
</comment>
<evidence type="ECO:0000256" key="4">
    <source>
        <dbReference type="ARBA" id="ARBA00023002"/>
    </source>
</evidence>
<dbReference type="InterPro" id="IPR002401">
    <property type="entry name" value="Cyt_P450_E_grp-I"/>
</dbReference>
<dbReference type="InterPro" id="IPR001128">
    <property type="entry name" value="Cyt_P450"/>
</dbReference>
<reference evidence="10" key="3">
    <citation type="submission" date="2015-06" db="UniProtKB">
        <authorList>
            <consortium name="EnsemblMetazoa"/>
        </authorList>
    </citation>
    <scope>IDENTIFICATION</scope>
</reference>